<dbReference type="InterPro" id="IPR058240">
    <property type="entry name" value="rSAM_sf"/>
</dbReference>
<evidence type="ECO:0000259" key="4">
    <source>
        <dbReference type="PROSITE" id="PS51918"/>
    </source>
</evidence>
<dbReference type="AlphaFoldDB" id="A0A382B3E3"/>
<keyword evidence="1" id="KW-0479">Metal-binding</keyword>
<dbReference type="GO" id="GO:0051536">
    <property type="term" value="F:iron-sulfur cluster binding"/>
    <property type="evidence" value="ECO:0007669"/>
    <property type="project" value="UniProtKB-KW"/>
</dbReference>
<dbReference type="InterPro" id="IPR007197">
    <property type="entry name" value="rSAM"/>
</dbReference>
<dbReference type="SFLD" id="SFLDG01084">
    <property type="entry name" value="Uncharacterised_Radical_SAM_Su"/>
    <property type="match status" value="1"/>
</dbReference>
<dbReference type="SMART" id="SM00729">
    <property type="entry name" value="Elp3"/>
    <property type="match status" value="1"/>
</dbReference>
<dbReference type="GO" id="GO:0046872">
    <property type="term" value="F:metal ion binding"/>
    <property type="evidence" value="ECO:0007669"/>
    <property type="project" value="UniProtKB-KW"/>
</dbReference>
<dbReference type="PROSITE" id="PS51918">
    <property type="entry name" value="RADICAL_SAM"/>
    <property type="match status" value="1"/>
</dbReference>
<gene>
    <name evidence="5" type="ORF">METZ01_LOCUS161063</name>
</gene>
<proteinExistence type="predicted"/>
<keyword evidence="3" id="KW-0411">Iron-sulfur</keyword>
<dbReference type="GO" id="GO:0003824">
    <property type="term" value="F:catalytic activity"/>
    <property type="evidence" value="ECO:0007669"/>
    <property type="project" value="InterPro"/>
</dbReference>
<evidence type="ECO:0000313" key="5">
    <source>
        <dbReference type="EMBL" id="SVB08209.1"/>
    </source>
</evidence>
<reference evidence="5" key="1">
    <citation type="submission" date="2018-05" db="EMBL/GenBank/DDBJ databases">
        <authorList>
            <person name="Lanie J.A."/>
            <person name="Ng W.-L."/>
            <person name="Kazmierczak K.M."/>
            <person name="Andrzejewski T.M."/>
            <person name="Davidsen T.M."/>
            <person name="Wayne K.J."/>
            <person name="Tettelin H."/>
            <person name="Glass J.I."/>
            <person name="Rusch D."/>
            <person name="Podicherti R."/>
            <person name="Tsui H.-C.T."/>
            <person name="Winkler M.E."/>
        </authorList>
    </citation>
    <scope>NUCLEOTIDE SEQUENCE</scope>
</reference>
<dbReference type="CDD" id="cd01335">
    <property type="entry name" value="Radical_SAM"/>
    <property type="match status" value="1"/>
</dbReference>
<dbReference type="InterPro" id="IPR040086">
    <property type="entry name" value="MJ0683-like"/>
</dbReference>
<dbReference type="SUPFAM" id="SSF102114">
    <property type="entry name" value="Radical SAM enzymes"/>
    <property type="match status" value="1"/>
</dbReference>
<evidence type="ECO:0000256" key="3">
    <source>
        <dbReference type="ARBA" id="ARBA00023014"/>
    </source>
</evidence>
<dbReference type="Pfam" id="PF04055">
    <property type="entry name" value="Radical_SAM"/>
    <property type="match status" value="1"/>
</dbReference>
<dbReference type="PANTHER" id="PTHR43432:SF3">
    <property type="entry name" value="SLR0285 PROTEIN"/>
    <property type="match status" value="1"/>
</dbReference>
<sequence>MADQLDLFATPAGVIPTRLGHATVSAAPTRSILTKASGFMADYDYTLNPYAGCTYGCTYCYAAFFARSQERRDDWGNWVEVKDNALAVLRRMRTDLSGASVYMSSVTDPYQPIERRLGLVRGLLEELAPKGVRLVVQTRSPLVVRDIDLFEAFDAVRVNMTVTTDSEDIRRAFEPHCPANSKRLEAIKRVAEAGIPAAITMTPLLPVEDVPAFVDRLLETGVERYVVQPFHAERGRFVAGTRQAAMEATERLGWTEQSYRRAVEELRRRLPQLLEGKAGFEPV</sequence>
<protein>
    <recommendedName>
        <fullName evidence="4">Radical SAM core domain-containing protein</fullName>
    </recommendedName>
</protein>
<feature type="domain" description="Radical SAM core" evidence="4">
    <location>
        <begin position="36"/>
        <end position="272"/>
    </location>
</feature>
<evidence type="ECO:0000256" key="1">
    <source>
        <dbReference type="ARBA" id="ARBA00022723"/>
    </source>
</evidence>
<dbReference type="EMBL" id="UINC01027996">
    <property type="protein sequence ID" value="SVB08209.1"/>
    <property type="molecule type" value="Genomic_DNA"/>
</dbReference>
<dbReference type="Gene3D" id="3.80.30.30">
    <property type="match status" value="1"/>
</dbReference>
<accession>A0A382B3E3</accession>
<dbReference type="SFLD" id="SFLDS00029">
    <property type="entry name" value="Radical_SAM"/>
    <property type="match status" value="1"/>
</dbReference>
<dbReference type="InterPro" id="IPR006638">
    <property type="entry name" value="Elp3/MiaA/NifB-like_rSAM"/>
</dbReference>
<dbReference type="PANTHER" id="PTHR43432">
    <property type="entry name" value="SLR0285 PROTEIN"/>
    <property type="match status" value="1"/>
</dbReference>
<evidence type="ECO:0000256" key="2">
    <source>
        <dbReference type="ARBA" id="ARBA00023004"/>
    </source>
</evidence>
<keyword evidence="2" id="KW-0408">Iron</keyword>
<organism evidence="5">
    <name type="scientific">marine metagenome</name>
    <dbReference type="NCBI Taxonomy" id="408172"/>
    <lineage>
        <taxon>unclassified sequences</taxon>
        <taxon>metagenomes</taxon>
        <taxon>ecological metagenomes</taxon>
    </lineage>
</organism>
<name>A0A382B3E3_9ZZZZ</name>